<evidence type="ECO:0000256" key="4">
    <source>
        <dbReference type="ARBA" id="ARBA00022679"/>
    </source>
</evidence>
<sequence length="236" mass="24454">MSAASVECCVVVPAHDEAELIGRTLASLRTAAATARIAPRVIVVADACTDSTAVIAHRSGAEVVEIDARNVGAARRAGFEHLLGPASAVGDPTDSAGSALWLATTDADSTVPSTWFSRHLAYRASGADLVAGTVVLEPGPAIDPLHERWTSAYSLKIEAGRHHHIHGANLGFTAQAYRALGGFSALALHEDVDLVQRAAASGLSVAWALDIPVATSRRTHGRSPGGFSDDLKAMVP</sequence>
<gene>
    <name evidence="12" type="ORF">GCM10023167_17800</name>
</gene>
<feature type="domain" description="Glycosyltransferase 2-like" evidence="11">
    <location>
        <begin position="9"/>
        <end position="138"/>
    </location>
</feature>
<keyword evidence="13" id="KW-1185">Reference proteome</keyword>
<dbReference type="InterPro" id="IPR001173">
    <property type="entry name" value="Glyco_trans_2-like"/>
</dbReference>
<keyword evidence="5" id="KW-0472">Membrane</keyword>
<accession>A0ABP8JHM4</accession>
<evidence type="ECO:0000256" key="8">
    <source>
        <dbReference type="ARBA" id="ARBA00038120"/>
    </source>
</evidence>
<evidence type="ECO:0000259" key="11">
    <source>
        <dbReference type="Pfam" id="PF00535"/>
    </source>
</evidence>
<evidence type="ECO:0000256" key="9">
    <source>
        <dbReference type="ARBA" id="ARBA00040345"/>
    </source>
</evidence>
<keyword evidence="4" id="KW-0808">Transferase</keyword>
<evidence type="ECO:0000256" key="6">
    <source>
        <dbReference type="ARBA" id="ARBA00037281"/>
    </source>
</evidence>
<evidence type="ECO:0000256" key="2">
    <source>
        <dbReference type="ARBA" id="ARBA00022475"/>
    </source>
</evidence>
<protein>
    <recommendedName>
        <fullName evidence="9">4,4'-diaponeurosporenoate glycosyltransferase</fullName>
    </recommendedName>
</protein>
<evidence type="ECO:0000313" key="13">
    <source>
        <dbReference type="Proteomes" id="UP001500642"/>
    </source>
</evidence>
<reference evidence="13" key="1">
    <citation type="journal article" date="2019" name="Int. J. Syst. Evol. Microbiol.">
        <title>The Global Catalogue of Microorganisms (GCM) 10K type strain sequencing project: providing services to taxonomists for standard genome sequencing and annotation.</title>
        <authorList>
            <consortium name="The Broad Institute Genomics Platform"/>
            <consortium name="The Broad Institute Genome Sequencing Center for Infectious Disease"/>
            <person name="Wu L."/>
            <person name="Ma J."/>
        </authorList>
    </citation>
    <scope>NUCLEOTIDE SEQUENCE [LARGE SCALE GENOMIC DNA]</scope>
    <source>
        <strain evidence="13">JCM 17808</strain>
    </source>
</reference>
<comment type="caution">
    <text evidence="12">The sequence shown here is derived from an EMBL/GenBank/DDBJ whole genome shotgun (WGS) entry which is preliminary data.</text>
</comment>
<evidence type="ECO:0000256" key="1">
    <source>
        <dbReference type="ARBA" id="ARBA00004236"/>
    </source>
</evidence>
<keyword evidence="2" id="KW-1003">Cell membrane</keyword>
<comment type="similarity">
    <text evidence="8">Belongs to the glycosyltransferase 2 family. CrtQ subfamily.</text>
</comment>
<dbReference type="EMBL" id="BAABGL010000011">
    <property type="protein sequence ID" value="GAA4390889.1"/>
    <property type="molecule type" value="Genomic_DNA"/>
</dbReference>
<proteinExistence type="inferred from homology"/>
<evidence type="ECO:0000256" key="10">
    <source>
        <dbReference type="SAM" id="MobiDB-lite"/>
    </source>
</evidence>
<dbReference type="Proteomes" id="UP001500642">
    <property type="component" value="Unassembled WGS sequence"/>
</dbReference>
<name>A0ABP8JHM4_9MICO</name>
<dbReference type="Pfam" id="PF00535">
    <property type="entry name" value="Glycos_transf_2"/>
    <property type="match status" value="1"/>
</dbReference>
<evidence type="ECO:0000313" key="12">
    <source>
        <dbReference type="EMBL" id="GAA4390889.1"/>
    </source>
</evidence>
<feature type="region of interest" description="Disordered" evidence="10">
    <location>
        <begin position="217"/>
        <end position="236"/>
    </location>
</feature>
<comment type="function">
    <text evidence="6">Catalyzes the glycosylation of 4,4'-diaponeurosporenoate, i.e. the esterification of glucose at the C1'' position with the carboxyl group of 4,4'-diaponeurosporenic acid, to form glycosyl-4,4'-diaponeurosporenoate. This is a step in the biosynthesis of staphyloxanthin, an orange pigment present in most staphylococci strains.</text>
</comment>
<keyword evidence="3" id="KW-0328">Glycosyltransferase</keyword>
<comment type="pathway">
    <text evidence="7">Carotenoid biosynthesis; staphyloxanthin biosynthesis; staphyloxanthin from farnesyl diphosphate: step 4/5.</text>
</comment>
<dbReference type="PANTHER" id="PTHR43646">
    <property type="entry name" value="GLYCOSYLTRANSFERASE"/>
    <property type="match status" value="1"/>
</dbReference>
<dbReference type="SUPFAM" id="SSF53448">
    <property type="entry name" value="Nucleotide-diphospho-sugar transferases"/>
    <property type="match status" value="1"/>
</dbReference>
<dbReference type="PANTHER" id="PTHR43646:SF2">
    <property type="entry name" value="GLYCOSYLTRANSFERASE 2-LIKE DOMAIN-CONTAINING PROTEIN"/>
    <property type="match status" value="1"/>
</dbReference>
<dbReference type="InterPro" id="IPR029044">
    <property type="entry name" value="Nucleotide-diphossugar_trans"/>
</dbReference>
<evidence type="ECO:0000256" key="3">
    <source>
        <dbReference type="ARBA" id="ARBA00022676"/>
    </source>
</evidence>
<organism evidence="12 13">
    <name type="scientific">Brevibacterium pityocampae</name>
    <dbReference type="NCBI Taxonomy" id="506594"/>
    <lineage>
        <taxon>Bacteria</taxon>
        <taxon>Bacillati</taxon>
        <taxon>Actinomycetota</taxon>
        <taxon>Actinomycetes</taxon>
        <taxon>Micrococcales</taxon>
        <taxon>Brevibacteriaceae</taxon>
        <taxon>Brevibacterium</taxon>
    </lineage>
</organism>
<dbReference type="Gene3D" id="3.90.550.10">
    <property type="entry name" value="Spore Coat Polysaccharide Biosynthesis Protein SpsA, Chain A"/>
    <property type="match status" value="1"/>
</dbReference>
<evidence type="ECO:0000256" key="5">
    <source>
        <dbReference type="ARBA" id="ARBA00023136"/>
    </source>
</evidence>
<comment type="subcellular location">
    <subcellularLocation>
        <location evidence="1">Cell membrane</location>
    </subcellularLocation>
</comment>
<dbReference type="RefSeq" id="WP_247618505.1">
    <property type="nucleotide sequence ID" value="NZ_BAABGL010000011.1"/>
</dbReference>
<evidence type="ECO:0000256" key="7">
    <source>
        <dbReference type="ARBA" id="ARBA00037904"/>
    </source>
</evidence>